<organism evidence="1 2">
    <name type="scientific">Ornithinibacillus salinisoli</name>
    <dbReference type="NCBI Taxonomy" id="1848459"/>
    <lineage>
        <taxon>Bacteria</taxon>
        <taxon>Bacillati</taxon>
        <taxon>Bacillota</taxon>
        <taxon>Bacilli</taxon>
        <taxon>Bacillales</taxon>
        <taxon>Bacillaceae</taxon>
        <taxon>Ornithinibacillus</taxon>
    </lineage>
</organism>
<dbReference type="SUPFAM" id="SSF53098">
    <property type="entry name" value="Ribonuclease H-like"/>
    <property type="match status" value="1"/>
</dbReference>
<dbReference type="EMBL" id="JBHUHQ010000021">
    <property type="protein sequence ID" value="MFD2046032.1"/>
    <property type="molecule type" value="Genomic_DNA"/>
</dbReference>
<dbReference type="Gene3D" id="3.90.1600.10">
    <property type="entry name" value="Palm domain of DNA polymerase"/>
    <property type="match status" value="1"/>
</dbReference>
<dbReference type="InterPro" id="IPR023211">
    <property type="entry name" value="DNA_pol_palm_dom_sf"/>
</dbReference>
<keyword evidence="2" id="KW-1185">Reference proteome</keyword>
<dbReference type="Proteomes" id="UP001597383">
    <property type="component" value="Unassembled WGS sequence"/>
</dbReference>
<dbReference type="RefSeq" id="WP_377557028.1">
    <property type="nucleotide sequence ID" value="NZ_JBHUHQ010000021.1"/>
</dbReference>
<gene>
    <name evidence="1" type="ORF">ACFSJF_17270</name>
</gene>
<evidence type="ECO:0000313" key="2">
    <source>
        <dbReference type="Proteomes" id="UP001597383"/>
    </source>
</evidence>
<evidence type="ECO:0008006" key="3">
    <source>
        <dbReference type="Google" id="ProtNLM"/>
    </source>
</evidence>
<sequence>MLFYDFEVFTEDWLVVIIDAAKKSEVIFQNDEQGLIDYYNQHKKDIWVGYNSRHYDQYILKAIICGFSPQEINHWIIVKREPGWKFFKDFWKIQLFNFDVMINRLRSLKQLEGFMGHNIKESDVSFDIHRQLTDRELEEVIKYCRHDVHETMHIFMENITEFESQVDLLKMFNLPLRNISKTKAQLSAFILEAKQPRIPREDEFDFNFPSTLQINKYTNVLDFYKENRNYDKVLETKIAGVPHLFAWGGLHGARHNYIGTGYFLNIDVASYYPALMIEYEYLSRNVKNPEKFREIRDTRLKYKAAKDKRQAPLKIVINGTYGAMKDKYNGLYDPLQANNVCIGGMTLLLDLIEKLEPHCEIIQSNTDGVLVKLNHEDDYELIDDICYEWEQRTKMELEFDEFVKVIQKDVNNYILVDSEGNYKSKGSYVKKLNNLDYDLPIINEAIVNYFVKGIDPEDTIFNCKDLIKFQKIVKISSKYEYARYGTRRMNEKVFRVFASVDKNDKEIRKIKNGSAEKIAYAPEHSFIINDELKEIEIPSKLDYWWYLDLANKRINDFIGEEG</sequence>
<comment type="caution">
    <text evidence="1">The sequence shown here is derived from an EMBL/GenBank/DDBJ whole genome shotgun (WGS) entry which is preliminary data.</text>
</comment>
<dbReference type="InterPro" id="IPR012337">
    <property type="entry name" value="RNaseH-like_sf"/>
</dbReference>
<protein>
    <recommendedName>
        <fullName evidence="3">DNA-directed DNA polymerase</fullName>
    </recommendedName>
</protein>
<dbReference type="SUPFAM" id="SSF56672">
    <property type="entry name" value="DNA/RNA polymerases"/>
    <property type="match status" value="1"/>
</dbReference>
<proteinExistence type="predicted"/>
<evidence type="ECO:0000313" key="1">
    <source>
        <dbReference type="EMBL" id="MFD2046032.1"/>
    </source>
</evidence>
<dbReference type="InterPro" id="IPR043502">
    <property type="entry name" value="DNA/RNA_pol_sf"/>
</dbReference>
<accession>A0ABW4W637</accession>
<name>A0ABW4W637_9BACI</name>
<reference evidence="2" key="1">
    <citation type="journal article" date="2019" name="Int. J. Syst. Evol. Microbiol.">
        <title>The Global Catalogue of Microorganisms (GCM) 10K type strain sequencing project: providing services to taxonomists for standard genome sequencing and annotation.</title>
        <authorList>
            <consortium name="The Broad Institute Genomics Platform"/>
            <consortium name="The Broad Institute Genome Sequencing Center for Infectious Disease"/>
            <person name="Wu L."/>
            <person name="Ma J."/>
        </authorList>
    </citation>
    <scope>NUCLEOTIDE SEQUENCE [LARGE SCALE GENOMIC DNA]</scope>
    <source>
        <strain evidence="2">R28</strain>
    </source>
</reference>